<organism evidence="1 2">
    <name type="scientific">Lentilactobacillus otakiensis DSM 19908 = JCM 15040</name>
    <dbReference type="NCBI Taxonomy" id="1423780"/>
    <lineage>
        <taxon>Bacteria</taxon>
        <taxon>Bacillati</taxon>
        <taxon>Bacillota</taxon>
        <taxon>Bacilli</taxon>
        <taxon>Lactobacillales</taxon>
        <taxon>Lactobacillaceae</taxon>
        <taxon>Lentilactobacillus</taxon>
    </lineage>
</organism>
<protein>
    <submittedName>
        <fullName evidence="1">Uncharacterized protein</fullName>
    </submittedName>
</protein>
<gene>
    <name evidence="1" type="ORF">LOT_0828</name>
</gene>
<proteinExistence type="predicted"/>
<dbReference type="AlphaFoldDB" id="S4PP67"/>
<evidence type="ECO:0000313" key="1">
    <source>
        <dbReference type="EMBL" id="GAD16290.1"/>
    </source>
</evidence>
<comment type="caution">
    <text evidence="1">The sequence shown here is derived from an EMBL/GenBank/DDBJ whole genome shotgun (WGS) entry which is preliminary data.</text>
</comment>
<dbReference type="EMBL" id="BASH01000002">
    <property type="protein sequence ID" value="GAD16290.1"/>
    <property type="molecule type" value="Genomic_DNA"/>
</dbReference>
<keyword evidence="2" id="KW-1185">Reference proteome</keyword>
<accession>S4PP67</accession>
<reference evidence="2" key="1">
    <citation type="journal article" date="2013" name="Genome Announc.">
        <title>Draft Genome Sequence of D-Branched-Chain Amino Acid Producer Lactobacillus otakiensis JCM 15040T, Isolated from a Traditional Japanese Pickle.</title>
        <authorList>
            <person name="Doi K."/>
            <person name="Mori K."/>
            <person name="Mutaguchi Y."/>
            <person name="Tashiro K."/>
            <person name="Fujino Y."/>
            <person name="Ohmori T."/>
            <person name="Kuhara S."/>
            <person name="Ohshima T."/>
        </authorList>
    </citation>
    <scope>NUCLEOTIDE SEQUENCE [LARGE SCALE GENOMIC DNA]</scope>
    <source>
        <strain evidence="2">JCM 15040</strain>
    </source>
</reference>
<dbReference type="STRING" id="1423780.FD05_GL000412"/>
<name>S4PP67_9LACO</name>
<dbReference type="Proteomes" id="UP000016361">
    <property type="component" value="Unassembled WGS sequence"/>
</dbReference>
<sequence length="42" mass="4924">MFGKEIRNEKEVKPIEDCKSLKRNLIINHCSEQGLFCAILQF</sequence>
<evidence type="ECO:0000313" key="2">
    <source>
        <dbReference type="Proteomes" id="UP000016361"/>
    </source>
</evidence>